<evidence type="ECO:0000313" key="6">
    <source>
        <dbReference type="Proteomes" id="UP000805614"/>
    </source>
</evidence>
<dbReference type="PANTHER" id="PTHR43214">
    <property type="entry name" value="TWO-COMPONENT RESPONSE REGULATOR"/>
    <property type="match status" value="1"/>
</dbReference>
<dbReference type="Proteomes" id="UP000805614">
    <property type="component" value="Unassembled WGS sequence"/>
</dbReference>
<feature type="modified residue" description="4-aspartylphosphate" evidence="2">
    <location>
        <position position="54"/>
    </location>
</feature>
<evidence type="ECO:0000259" key="4">
    <source>
        <dbReference type="PROSITE" id="PS50110"/>
    </source>
</evidence>
<dbReference type="InterPro" id="IPR000792">
    <property type="entry name" value="Tscrpt_reg_LuxR_C"/>
</dbReference>
<dbReference type="PANTHER" id="PTHR43214:SF42">
    <property type="entry name" value="TRANSCRIPTIONAL REGULATORY PROTEIN DESR"/>
    <property type="match status" value="1"/>
</dbReference>
<sequence length="199" mass="21738">MIRVLIAEELHLMRGGLVALLSAERDISVVAELDSGEKIIPTALKLDPHVALIDVRLRGGFAAARALHHQLPDCGTMIMAESRRPRDLRRAVKSHILGFVLTDVEPEALADAVRRVARGERVLDSELAFAALDAEQSPLTPRELEVLEAAADGTPPEEIAARLFLSVRTVRNHLSRITSKTGARNRVDAIRIASEAGWL</sequence>
<dbReference type="PROSITE" id="PS50043">
    <property type="entry name" value="HTH_LUXR_2"/>
    <property type="match status" value="1"/>
</dbReference>
<dbReference type="InterPro" id="IPR016032">
    <property type="entry name" value="Sig_transdc_resp-reg_C-effctor"/>
</dbReference>
<dbReference type="InterPro" id="IPR039420">
    <property type="entry name" value="WalR-like"/>
</dbReference>
<dbReference type="InterPro" id="IPR011006">
    <property type="entry name" value="CheY-like_superfamily"/>
</dbReference>
<proteinExistence type="predicted"/>
<dbReference type="PROSITE" id="PS50110">
    <property type="entry name" value="RESPONSE_REGULATORY"/>
    <property type="match status" value="1"/>
</dbReference>
<reference evidence="5 6" key="1">
    <citation type="submission" date="2020-06" db="EMBL/GenBank/DDBJ databases">
        <title>Actinomadura xiongansis sp. nov., isolated from soil of Baiyangdian.</title>
        <authorList>
            <person name="Zhang X."/>
        </authorList>
    </citation>
    <scope>NUCLEOTIDE SEQUENCE [LARGE SCALE GENOMIC DNA]</scope>
    <source>
        <strain evidence="5 6">HBUM206468</strain>
    </source>
</reference>
<feature type="domain" description="Response regulatory" evidence="4">
    <location>
        <begin position="3"/>
        <end position="117"/>
    </location>
</feature>
<keyword evidence="2" id="KW-0597">Phosphoprotein</keyword>
<evidence type="ECO:0000256" key="2">
    <source>
        <dbReference type="PROSITE-ProRule" id="PRU00169"/>
    </source>
</evidence>
<organism evidence="5 6">
    <name type="scientific">Actinomadura alba</name>
    <dbReference type="NCBI Taxonomy" id="406431"/>
    <lineage>
        <taxon>Bacteria</taxon>
        <taxon>Bacillati</taxon>
        <taxon>Actinomycetota</taxon>
        <taxon>Actinomycetes</taxon>
        <taxon>Streptosporangiales</taxon>
        <taxon>Thermomonosporaceae</taxon>
        <taxon>Actinomadura</taxon>
    </lineage>
</organism>
<dbReference type="Pfam" id="PF00196">
    <property type="entry name" value="GerE"/>
    <property type="match status" value="1"/>
</dbReference>
<dbReference type="SMART" id="SM00421">
    <property type="entry name" value="HTH_LUXR"/>
    <property type="match status" value="1"/>
</dbReference>
<name>A0ABR7LHX0_9ACTN</name>
<dbReference type="CDD" id="cd06170">
    <property type="entry name" value="LuxR_C_like"/>
    <property type="match status" value="1"/>
</dbReference>
<evidence type="ECO:0000259" key="3">
    <source>
        <dbReference type="PROSITE" id="PS50043"/>
    </source>
</evidence>
<dbReference type="SMART" id="SM00448">
    <property type="entry name" value="REC"/>
    <property type="match status" value="1"/>
</dbReference>
<evidence type="ECO:0000256" key="1">
    <source>
        <dbReference type="ARBA" id="ARBA00023125"/>
    </source>
</evidence>
<dbReference type="EMBL" id="JABVEC010000001">
    <property type="protein sequence ID" value="MBC6464452.1"/>
    <property type="molecule type" value="Genomic_DNA"/>
</dbReference>
<keyword evidence="1" id="KW-0238">DNA-binding</keyword>
<feature type="domain" description="HTH luxR-type" evidence="3">
    <location>
        <begin position="132"/>
        <end position="197"/>
    </location>
</feature>
<dbReference type="SUPFAM" id="SSF52172">
    <property type="entry name" value="CheY-like"/>
    <property type="match status" value="1"/>
</dbReference>
<dbReference type="PRINTS" id="PR00038">
    <property type="entry name" value="HTHLUXR"/>
</dbReference>
<dbReference type="SUPFAM" id="SSF46894">
    <property type="entry name" value="C-terminal effector domain of the bipartite response regulators"/>
    <property type="match status" value="1"/>
</dbReference>
<dbReference type="Pfam" id="PF00072">
    <property type="entry name" value="Response_reg"/>
    <property type="match status" value="1"/>
</dbReference>
<protein>
    <submittedName>
        <fullName evidence="5">Response regulator transcription factor</fullName>
    </submittedName>
</protein>
<evidence type="ECO:0000313" key="5">
    <source>
        <dbReference type="EMBL" id="MBC6464452.1"/>
    </source>
</evidence>
<keyword evidence="6" id="KW-1185">Reference proteome</keyword>
<gene>
    <name evidence="5" type="ORF">HKK74_02920</name>
</gene>
<dbReference type="Gene3D" id="3.40.50.2300">
    <property type="match status" value="1"/>
</dbReference>
<dbReference type="InterPro" id="IPR001789">
    <property type="entry name" value="Sig_transdc_resp-reg_receiver"/>
</dbReference>
<comment type="caution">
    <text evidence="5">The sequence shown here is derived from an EMBL/GenBank/DDBJ whole genome shotgun (WGS) entry which is preliminary data.</text>
</comment>
<accession>A0ABR7LHX0</accession>